<name>A0A6H2A6R1_9ZZZZ</name>
<dbReference type="EMBL" id="MT144728">
    <property type="protein sequence ID" value="QJH98336.1"/>
    <property type="molecule type" value="Genomic_DNA"/>
</dbReference>
<dbReference type="EMBL" id="MT142510">
    <property type="protein sequence ID" value="QJA83405.1"/>
    <property type="molecule type" value="Genomic_DNA"/>
</dbReference>
<sequence length="68" mass="7800">MKTVDIHAMMEDDMKKSLKKWGYWKKLTKGKIICDECGETITEDNLTAIMPRDGEVVFYCSVICIPPT</sequence>
<dbReference type="EMBL" id="MT141541">
    <property type="protein sequence ID" value="QJA65565.1"/>
    <property type="molecule type" value="Genomic_DNA"/>
</dbReference>
<evidence type="ECO:0000313" key="2">
    <source>
        <dbReference type="EMBL" id="QJA65565.1"/>
    </source>
</evidence>
<proteinExistence type="predicted"/>
<evidence type="ECO:0000313" key="3">
    <source>
        <dbReference type="EMBL" id="QJA83405.1"/>
    </source>
</evidence>
<gene>
    <name evidence="3" type="ORF">MM415A00288_0025</name>
    <name evidence="2" type="ORF">MM415B00385_0003</name>
    <name evidence="1" type="ORF">TM448A07773_0003</name>
    <name evidence="4" type="ORF">TM448B01270_0002</name>
</gene>
<accession>A0A6H2A6R1</accession>
<organism evidence="1">
    <name type="scientific">viral metagenome</name>
    <dbReference type="NCBI Taxonomy" id="1070528"/>
    <lineage>
        <taxon>unclassified sequences</taxon>
        <taxon>metagenomes</taxon>
        <taxon>organismal metagenomes</taxon>
    </lineage>
</organism>
<reference evidence="1" key="1">
    <citation type="submission" date="2020-03" db="EMBL/GenBank/DDBJ databases">
        <title>The deep terrestrial virosphere.</title>
        <authorList>
            <person name="Holmfeldt K."/>
            <person name="Nilsson E."/>
            <person name="Simone D."/>
            <person name="Lopez-Fernandez M."/>
            <person name="Wu X."/>
            <person name="de Brujin I."/>
            <person name="Lundin D."/>
            <person name="Andersson A."/>
            <person name="Bertilsson S."/>
            <person name="Dopson M."/>
        </authorList>
    </citation>
    <scope>NUCLEOTIDE SEQUENCE</scope>
    <source>
        <strain evidence="3">MM415A00288</strain>
        <strain evidence="2">MM415B00385</strain>
        <strain evidence="1">TM448A07773</strain>
        <strain evidence="4">TM448B01270</strain>
    </source>
</reference>
<evidence type="ECO:0000313" key="1">
    <source>
        <dbReference type="EMBL" id="QJA55225.1"/>
    </source>
</evidence>
<protein>
    <submittedName>
        <fullName evidence="1">Uncharacterized protein</fullName>
    </submittedName>
</protein>
<dbReference type="AlphaFoldDB" id="A0A6H2A6R1"/>
<evidence type="ECO:0000313" key="4">
    <source>
        <dbReference type="EMBL" id="QJH98336.1"/>
    </source>
</evidence>
<dbReference type="EMBL" id="MT144579">
    <property type="protein sequence ID" value="QJA55225.1"/>
    <property type="molecule type" value="Genomic_DNA"/>
</dbReference>